<name>A0A372GCP5_9ACTN</name>
<dbReference type="AlphaFoldDB" id="A0A372GCP5"/>
<dbReference type="GO" id="GO:0032259">
    <property type="term" value="P:methylation"/>
    <property type="evidence" value="ECO:0007669"/>
    <property type="project" value="UniProtKB-KW"/>
</dbReference>
<dbReference type="OrthoDB" id="9805171at2"/>
<dbReference type="PANTHER" id="PTHR43861:SF1">
    <property type="entry name" value="TRANS-ACONITATE 2-METHYLTRANSFERASE"/>
    <property type="match status" value="1"/>
</dbReference>
<proteinExistence type="predicted"/>
<organism evidence="4 5">
    <name type="scientific">Actinomadura spongiicola</name>
    <dbReference type="NCBI Taxonomy" id="2303421"/>
    <lineage>
        <taxon>Bacteria</taxon>
        <taxon>Bacillati</taxon>
        <taxon>Actinomycetota</taxon>
        <taxon>Actinomycetes</taxon>
        <taxon>Streptosporangiales</taxon>
        <taxon>Thermomonosporaceae</taxon>
        <taxon>Actinomadura</taxon>
    </lineage>
</organism>
<keyword evidence="5" id="KW-1185">Reference proteome</keyword>
<sequence>MTESATRAAYDSVAVLYADTFRDVMDDLPLDRAMVAAFAELVRGDLPVADLGCGPGYLTAHLASLGLSAFGVDLSPGMLAQAREEHPDLRFDEGTMTSLDLADESLGGILAWYSIIHKAPDELPPILAEFHRVLAPGGHVLVGFQTCEKDTPEPFDHKVALAYRWPPGGLSAVFRRAGLIETARLVRQPTSIHERTPAGILLLRKP</sequence>
<dbReference type="RefSeq" id="WP_117401871.1">
    <property type="nucleotide sequence ID" value="NZ_QVNQ01000007.1"/>
</dbReference>
<evidence type="ECO:0000313" key="4">
    <source>
        <dbReference type="EMBL" id="RFS83174.1"/>
    </source>
</evidence>
<feature type="domain" description="Methyltransferase" evidence="3">
    <location>
        <begin position="48"/>
        <end position="138"/>
    </location>
</feature>
<evidence type="ECO:0000256" key="1">
    <source>
        <dbReference type="ARBA" id="ARBA00022603"/>
    </source>
</evidence>
<keyword evidence="2 4" id="KW-0808">Transferase</keyword>
<keyword evidence="1 4" id="KW-0489">Methyltransferase</keyword>
<dbReference type="Gene3D" id="3.40.50.150">
    <property type="entry name" value="Vaccinia Virus protein VP39"/>
    <property type="match status" value="1"/>
</dbReference>
<evidence type="ECO:0000313" key="5">
    <source>
        <dbReference type="Proteomes" id="UP000262882"/>
    </source>
</evidence>
<accession>A0A372GCP5</accession>
<dbReference type="Proteomes" id="UP000262882">
    <property type="component" value="Unassembled WGS sequence"/>
</dbReference>
<dbReference type="PANTHER" id="PTHR43861">
    <property type="entry name" value="TRANS-ACONITATE 2-METHYLTRANSFERASE-RELATED"/>
    <property type="match status" value="1"/>
</dbReference>
<comment type="caution">
    <text evidence="4">The sequence shown here is derived from an EMBL/GenBank/DDBJ whole genome shotgun (WGS) entry which is preliminary data.</text>
</comment>
<protein>
    <submittedName>
        <fullName evidence="4">Class I SAM-dependent methyltransferase</fullName>
    </submittedName>
</protein>
<dbReference type="InterPro" id="IPR029063">
    <property type="entry name" value="SAM-dependent_MTases_sf"/>
</dbReference>
<dbReference type="GO" id="GO:0008168">
    <property type="term" value="F:methyltransferase activity"/>
    <property type="evidence" value="ECO:0007669"/>
    <property type="project" value="UniProtKB-KW"/>
</dbReference>
<dbReference type="Pfam" id="PF13649">
    <property type="entry name" value="Methyltransf_25"/>
    <property type="match status" value="1"/>
</dbReference>
<dbReference type="EMBL" id="QVNQ01000007">
    <property type="protein sequence ID" value="RFS83174.1"/>
    <property type="molecule type" value="Genomic_DNA"/>
</dbReference>
<dbReference type="SUPFAM" id="SSF53335">
    <property type="entry name" value="S-adenosyl-L-methionine-dependent methyltransferases"/>
    <property type="match status" value="1"/>
</dbReference>
<gene>
    <name evidence="4" type="ORF">D0T12_23745</name>
</gene>
<dbReference type="CDD" id="cd02440">
    <property type="entry name" value="AdoMet_MTases"/>
    <property type="match status" value="1"/>
</dbReference>
<reference evidence="4 5" key="1">
    <citation type="submission" date="2018-08" db="EMBL/GenBank/DDBJ databases">
        <title>Actinomadura spongicola sp. nov., isolated from marine sponge Leucetta chagosensis.</title>
        <authorList>
            <person name="Li L."/>
            <person name="Lin H.W."/>
        </authorList>
    </citation>
    <scope>NUCLEOTIDE SEQUENCE [LARGE SCALE GENOMIC DNA]</scope>
    <source>
        <strain evidence="4 5">LHW52907</strain>
    </source>
</reference>
<dbReference type="InterPro" id="IPR041698">
    <property type="entry name" value="Methyltransf_25"/>
</dbReference>
<evidence type="ECO:0000256" key="2">
    <source>
        <dbReference type="ARBA" id="ARBA00022679"/>
    </source>
</evidence>
<evidence type="ECO:0000259" key="3">
    <source>
        <dbReference type="Pfam" id="PF13649"/>
    </source>
</evidence>